<dbReference type="InterPro" id="IPR005467">
    <property type="entry name" value="His_kinase_dom"/>
</dbReference>
<feature type="transmembrane region" description="Helical" evidence="8">
    <location>
        <begin position="12"/>
        <end position="34"/>
    </location>
</feature>
<keyword evidence="7" id="KW-0902">Two-component regulatory system</keyword>
<dbReference type="Pfam" id="PF02518">
    <property type="entry name" value="HATPase_c"/>
    <property type="match status" value="1"/>
</dbReference>
<sequence>MWQLFRLKLIHAIIISVVGYVVYGLLQTILFLSYKPDISLFSNEVYLLQTLTAFIAFVISFILKKYNLGYSFILNERASKEASTLKVATTLIFLLGFIVVGPMYYFLYNSLIFLYALFSILVVITLFFIVTKKWEQEFKQQVLNKTLKAMDTGTSIINHTIKNEVAKINVLVSQLSEQTKGNLHNENVKNTINQILKSTEHMNEMTVRIKEKTEDVQIIISKIVIPDLIDEVISSLHTVIEGKHIKFNIMKMNDTVVYGDQIHIKEVICNIINNSIEAVKKGSDLQINIGVKEDKKYIHLFINDNGTGIPKQIQNKVFDPFYTTKKSSNNHGLGLSYAFNIMKKHGGDLIINSEVDHGTEVVMRFLKKNSSSKIKVDLKKDRFFDT</sequence>
<evidence type="ECO:0000256" key="2">
    <source>
        <dbReference type="ARBA" id="ARBA00012438"/>
    </source>
</evidence>
<comment type="catalytic activity">
    <reaction evidence="1">
        <text>ATP + protein L-histidine = ADP + protein N-phospho-L-histidine.</text>
        <dbReference type="EC" id="2.7.13.3"/>
    </reaction>
</comment>
<dbReference type="GO" id="GO:0016301">
    <property type="term" value="F:kinase activity"/>
    <property type="evidence" value="ECO:0007669"/>
    <property type="project" value="UniProtKB-KW"/>
</dbReference>
<evidence type="ECO:0000313" key="10">
    <source>
        <dbReference type="EMBL" id="MDP5272555.1"/>
    </source>
</evidence>
<accession>A0ABT9IT90</accession>
<keyword evidence="8" id="KW-1133">Transmembrane helix</keyword>
<evidence type="ECO:0000256" key="4">
    <source>
        <dbReference type="ARBA" id="ARBA00022741"/>
    </source>
</evidence>
<feature type="transmembrane region" description="Helical" evidence="8">
    <location>
        <begin position="112"/>
        <end position="130"/>
    </location>
</feature>
<dbReference type="RefSeq" id="WP_305989871.1">
    <property type="nucleotide sequence ID" value="NZ_JAVAMP010000001.1"/>
</dbReference>
<protein>
    <recommendedName>
        <fullName evidence="2">histidine kinase</fullName>
        <ecNumber evidence="2">2.7.13.3</ecNumber>
    </recommendedName>
</protein>
<dbReference type="EC" id="2.7.13.3" evidence="2"/>
<evidence type="ECO:0000259" key="9">
    <source>
        <dbReference type="PROSITE" id="PS50109"/>
    </source>
</evidence>
<proteinExistence type="predicted"/>
<dbReference type="InterPro" id="IPR004358">
    <property type="entry name" value="Sig_transdc_His_kin-like_C"/>
</dbReference>
<comment type="caution">
    <text evidence="10">The sequence shown here is derived from an EMBL/GenBank/DDBJ whole genome shotgun (WGS) entry which is preliminary data.</text>
</comment>
<evidence type="ECO:0000313" key="11">
    <source>
        <dbReference type="Proteomes" id="UP001231941"/>
    </source>
</evidence>
<dbReference type="PRINTS" id="PR00344">
    <property type="entry name" value="BCTRLSENSOR"/>
</dbReference>
<dbReference type="InterPro" id="IPR003594">
    <property type="entry name" value="HATPase_dom"/>
</dbReference>
<evidence type="ECO:0000256" key="8">
    <source>
        <dbReference type="SAM" id="Phobius"/>
    </source>
</evidence>
<dbReference type="PROSITE" id="PS50109">
    <property type="entry name" value="HIS_KIN"/>
    <property type="match status" value="1"/>
</dbReference>
<evidence type="ECO:0000256" key="6">
    <source>
        <dbReference type="ARBA" id="ARBA00022840"/>
    </source>
</evidence>
<dbReference type="Gene3D" id="3.30.565.10">
    <property type="entry name" value="Histidine kinase-like ATPase, C-terminal domain"/>
    <property type="match status" value="1"/>
</dbReference>
<keyword evidence="4" id="KW-0547">Nucleotide-binding</keyword>
<dbReference type="SUPFAM" id="SSF55874">
    <property type="entry name" value="ATPase domain of HSP90 chaperone/DNA topoisomerase II/histidine kinase"/>
    <property type="match status" value="1"/>
</dbReference>
<keyword evidence="3" id="KW-0808">Transferase</keyword>
<dbReference type="Proteomes" id="UP001231941">
    <property type="component" value="Unassembled WGS sequence"/>
</dbReference>
<dbReference type="InterPro" id="IPR036890">
    <property type="entry name" value="HATPase_C_sf"/>
</dbReference>
<evidence type="ECO:0000256" key="1">
    <source>
        <dbReference type="ARBA" id="ARBA00000085"/>
    </source>
</evidence>
<feature type="transmembrane region" description="Helical" evidence="8">
    <location>
        <begin position="84"/>
        <end position="106"/>
    </location>
</feature>
<name>A0ABT9IT90_9BACL</name>
<dbReference type="PANTHER" id="PTHR43065">
    <property type="entry name" value="SENSOR HISTIDINE KINASE"/>
    <property type="match status" value="1"/>
</dbReference>
<evidence type="ECO:0000256" key="7">
    <source>
        <dbReference type="ARBA" id="ARBA00023012"/>
    </source>
</evidence>
<feature type="domain" description="Histidine kinase" evidence="9">
    <location>
        <begin position="156"/>
        <end position="369"/>
    </location>
</feature>
<keyword evidence="8" id="KW-0812">Transmembrane</keyword>
<evidence type="ECO:0000256" key="5">
    <source>
        <dbReference type="ARBA" id="ARBA00022777"/>
    </source>
</evidence>
<reference evidence="10 11" key="1">
    <citation type="submission" date="2023-08" db="EMBL/GenBank/DDBJ databases">
        <authorList>
            <person name="Park J.-S."/>
        </authorList>
    </citation>
    <scope>NUCLEOTIDE SEQUENCE [LARGE SCALE GENOMIC DNA]</scope>
    <source>
        <strain evidence="10 11">2205SS18-9</strain>
    </source>
</reference>
<keyword evidence="5 10" id="KW-0418">Kinase</keyword>
<organism evidence="10 11">
    <name type="scientific">Chengkuizengella axinellae</name>
    <dbReference type="NCBI Taxonomy" id="3064388"/>
    <lineage>
        <taxon>Bacteria</taxon>
        <taxon>Bacillati</taxon>
        <taxon>Bacillota</taxon>
        <taxon>Bacilli</taxon>
        <taxon>Bacillales</taxon>
        <taxon>Paenibacillaceae</taxon>
        <taxon>Chengkuizengella</taxon>
    </lineage>
</organism>
<dbReference type="EMBL" id="JAVAMP010000001">
    <property type="protein sequence ID" value="MDP5272555.1"/>
    <property type="molecule type" value="Genomic_DNA"/>
</dbReference>
<gene>
    <name evidence="10" type="ORF">Q5Y73_00385</name>
</gene>
<keyword evidence="6" id="KW-0067">ATP-binding</keyword>
<dbReference type="SMART" id="SM00387">
    <property type="entry name" value="HATPase_c"/>
    <property type="match status" value="1"/>
</dbReference>
<dbReference type="CDD" id="cd00075">
    <property type="entry name" value="HATPase"/>
    <property type="match status" value="1"/>
</dbReference>
<feature type="transmembrane region" description="Helical" evidence="8">
    <location>
        <begin position="46"/>
        <end position="63"/>
    </location>
</feature>
<keyword evidence="8" id="KW-0472">Membrane</keyword>
<keyword evidence="11" id="KW-1185">Reference proteome</keyword>
<dbReference type="PANTHER" id="PTHR43065:SF46">
    <property type="entry name" value="C4-DICARBOXYLATE TRANSPORT SENSOR PROTEIN DCTB"/>
    <property type="match status" value="1"/>
</dbReference>
<evidence type="ECO:0000256" key="3">
    <source>
        <dbReference type="ARBA" id="ARBA00022679"/>
    </source>
</evidence>